<feature type="compositionally biased region" description="Low complexity" evidence="2">
    <location>
        <begin position="479"/>
        <end position="491"/>
    </location>
</feature>
<feature type="region of interest" description="Disordered" evidence="2">
    <location>
        <begin position="927"/>
        <end position="949"/>
    </location>
</feature>
<feature type="compositionally biased region" description="Polar residues" evidence="2">
    <location>
        <begin position="937"/>
        <end position="946"/>
    </location>
</feature>
<feature type="compositionally biased region" description="Polar residues" evidence="2">
    <location>
        <begin position="401"/>
        <end position="461"/>
    </location>
</feature>
<dbReference type="PROSITE" id="PS50026">
    <property type="entry name" value="EGF_3"/>
    <property type="match status" value="1"/>
</dbReference>
<feature type="region of interest" description="Disordered" evidence="2">
    <location>
        <begin position="401"/>
        <end position="491"/>
    </location>
</feature>
<accession>A0A7D9DBZ5</accession>
<dbReference type="Proteomes" id="UP001152795">
    <property type="component" value="Unassembled WGS sequence"/>
</dbReference>
<name>A0A7D9DBZ5_PARCT</name>
<evidence type="ECO:0000313" key="4">
    <source>
        <dbReference type="Proteomes" id="UP001152795"/>
    </source>
</evidence>
<evidence type="ECO:0000313" key="3">
    <source>
        <dbReference type="EMBL" id="CAB3982055.1"/>
    </source>
</evidence>
<evidence type="ECO:0000256" key="1">
    <source>
        <dbReference type="PROSITE-ProRule" id="PRU00076"/>
    </source>
</evidence>
<dbReference type="OrthoDB" id="283575at2759"/>
<organism evidence="3 4">
    <name type="scientific">Paramuricea clavata</name>
    <name type="common">Red gorgonian</name>
    <name type="synonym">Violescent sea-whip</name>
    <dbReference type="NCBI Taxonomy" id="317549"/>
    <lineage>
        <taxon>Eukaryota</taxon>
        <taxon>Metazoa</taxon>
        <taxon>Cnidaria</taxon>
        <taxon>Anthozoa</taxon>
        <taxon>Octocorallia</taxon>
        <taxon>Malacalcyonacea</taxon>
        <taxon>Plexauridae</taxon>
        <taxon>Paramuricea</taxon>
    </lineage>
</organism>
<feature type="region of interest" description="Disordered" evidence="2">
    <location>
        <begin position="1032"/>
        <end position="1063"/>
    </location>
</feature>
<sequence>MPQGIANAAMSNFHIYIFAEECEHCDKNARCVNGHCVCKNKYVGDGLECWERTEKDVNWKCGANPCRNGGTCKEGRSGCVCRLGFVGDYCEEFSPPVVHLNFDKVSDRNKIMDMSGNGNDALINQGFQIAPKQGKCDNAGNLLGGDVIFDGEHFRNIPRRAITIAVWVKLTTALGIQSIFDTVGSHSKHKDGQYHFEIDDGRVRWFHRNEDGKTVFSVVTDQIVVREGNWTLITGTYSADKNRARIYVNGDMIKDAKGHKMLLSGDWGFKAGIATLPELDVPYTGELNDDIFSENNQYYKYNTVADLPSLTNNRKIDNNGLRTLKHEKNYNTNDDSDIDQNNNNINDNLMILNEKHRRRKRDDNNNKKTSTASKESFAEMKPNMIQSYNQPGAATPYQTQANYYQSPNTPTTPQSSNNVPATYNYQAGSNTGQSYMPGSYYGNNGYQQSATREQTGYQRSQGYKRPSRPNIPGYKTQGPSTSSYASTSPVSVPKLSTYVHKSRTQTPSYAPKSPSYTQGSIRTGIPATAYQARISTVTYPYTPESYDRVVQGNRGYPKAYTAQRPVTPPYDPQWSDSKLDQMGYTRTQTPGSLVNNRGPTNNPQYQQNTGGYNGYPTRRYQGPSRYYSQGGPGYARNAVYSPSTRNTAFGTMPYRPATANTASQGNRYSSVPQTATNTEYATAQYAGNIPAGQYQSIVPVSGQQSGQYGPLTNQYSTGIKSSIPQNGYQTGNQNPWGNDVTRQITSAGDVTSTSYDLQSSTQNAYPRNNVYANNFKNYEASNGYNPTFYAKASNLDSAGTPVSRYATQSIMPEYRPNYAYTAGLGMDRNAVRGNIPRPKSSRVKSRTAHVTKMQNQQNLRTLQGLIHGPAPNKNKKSKVHKLDANGQFPSDMKRYKNLVQINARKSPTQPQGAGVSSSGNMAVKQPAYTRNGKRWSTRSQTPTAWNSGGVAKMGSYDSWSAGMQAQKPGSPWNSGAKVDEAVKYNNDVTTVTSQTTAMNAGKAETKNIDMDNVVDKAFTDFLTTRLLRKKERRKRENELTQTLKRNKSTVTTQHGTQRRNARI</sequence>
<dbReference type="AlphaFoldDB" id="A0A7D9DBZ5"/>
<keyword evidence="1" id="KW-1015">Disulfide bond</keyword>
<dbReference type="Gene3D" id="2.60.120.200">
    <property type="match status" value="1"/>
</dbReference>
<gene>
    <name evidence="3" type="ORF">PACLA_8A040820</name>
</gene>
<dbReference type="EMBL" id="CACRXK020000459">
    <property type="protein sequence ID" value="CAB3982055.1"/>
    <property type="molecule type" value="Genomic_DNA"/>
</dbReference>
<comment type="caution">
    <text evidence="1">Lacks conserved residue(s) required for the propagation of feature annotation.</text>
</comment>
<dbReference type="InterPro" id="IPR013320">
    <property type="entry name" value="ConA-like_dom_sf"/>
</dbReference>
<comment type="caution">
    <text evidence="3">The sequence shown here is derived from an EMBL/GenBank/DDBJ whole genome shotgun (WGS) entry which is preliminary data.</text>
</comment>
<feature type="compositionally biased region" description="Polar residues" evidence="2">
    <location>
        <begin position="589"/>
        <end position="610"/>
    </location>
</feature>
<dbReference type="PROSITE" id="PS01186">
    <property type="entry name" value="EGF_2"/>
    <property type="match status" value="1"/>
</dbReference>
<dbReference type="CDD" id="cd00054">
    <property type="entry name" value="EGF_CA"/>
    <property type="match status" value="1"/>
</dbReference>
<dbReference type="SUPFAM" id="SSF49899">
    <property type="entry name" value="Concanavalin A-like lectins/glucanases"/>
    <property type="match status" value="1"/>
</dbReference>
<feature type="disulfide bond" evidence="1">
    <location>
        <begin position="81"/>
        <end position="90"/>
    </location>
</feature>
<feature type="region of interest" description="Disordered" evidence="2">
    <location>
        <begin position="589"/>
        <end position="613"/>
    </location>
</feature>
<protein>
    <submittedName>
        <fullName evidence="3">Uncharacterized protein</fullName>
    </submittedName>
</protein>
<evidence type="ECO:0000256" key="2">
    <source>
        <dbReference type="SAM" id="MobiDB-lite"/>
    </source>
</evidence>
<proteinExistence type="predicted"/>
<dbReference type="SUPFAM" id="SSF57196">
    <property type="entry name" value="EGF/Laminin"/>
    <property type="match status" value="1"/>
</dbReference>
<feature type="region of interest" description="Disordered" evidence="2">
    <location>
        <begin position="351"/>
        <end position="378"/>
    </location>
</feature>
<keyword evidence="1" id="KW-0245">EGF-like domain</keyword>
<keyword evidence="4" id="KW-1185">Reference proteome</keyword>
<dbReference type="InterPro" id="IPR000742">
    <property type="entry name" value="EGF"/>
</dbReference>
<reference evidence="3" key="1">
    <citation type="submission" date="2020-04" db="EMBL/GenBank/DDBJ databases">
        <authorList>
            <person name="Alioto T."/>
            <person name="Alioto T."/>
            <person name="Gomez Garrido J."/>
        </authorList>
    </citation>
    <scope>NUCLEOTIDE SEQUENCE</scope>
    <source>
        <strain evidence="3">A484AB</strain>
    </source>
</reference>
<dbReference type="Gene3D" id="2.10.25.10">
    <property type="entry name" value="Laminin"/>
    <property type="match status" value="1"/>
</dbReference>
<dbReference type="PROSITE" id="PS00022">
    <property type="entry name" value="EGF_1"/>
    <property type="match status" value="1"/>
</dbReference>